<evidence type="ECO:0000313" key="8">
    <source>
        <dbReference type="EMBL" id="BBF83708.1"/>
    </source>
</evidence>
<accession>A0A3G9G6I2</accession>
<dbReference type="Proteomes" id="UP000198290">
    <property type="component" value="Chromosome"/>
</dbReference>
<dbReference type="Gene3D" id="2.40.10.10">
    <property type="entry name" value="Trypsin-like serine proteases"/>
    <property type="match status" value="2"/>
</dbReference>
<evidence type="ECO:0000256" key="6">
    <source>
        <dbReference type="RuleBase" id="RU004296"/>
    </source>
</evidence>
<dbReference type="EC" id="3.4.21.-" evidence="6"/>
<dbReference type="RefSeq" id="WP_089084455.1">
    <property type="nucleotide sequence ID" value="NZ_AP018823.1"/>
</dbReference>
<reference evidence="9" key="1">
    <citation type="journal article" date="2017" name="Biotechnol. Biofuels">
        <title>Evaluation of environmental bacterial communities as a factor affecting the growth of duckweed Lemna minor.</title>
        <authorList>
            <person name="Ishizawa H."/>
            <person name="Kuroda M."/>
            <person name="Morikawa M."/>
            <person name="Ike M."/>
        </authorList>
    </citation>
    <scope>NUCLEOTIDE SEQUENCE [LARGE SCALE GENOMIC DNA]</scope>
    <source>
        <strain evidence="9">H3</strain>
    </source>
</reference>
<dbReference type="PANTHER" id="PTHR15462">
    <property type="entry name" value="SERINE PROTEASE"/>
    <property type="match status" value="1"/>
</dbReference>
<dbReference type="PROSITE" id="PS00134">
    <property type="entry name" value="TRYPSIN_HIS"/>
    <property type="match status" value="1"/>
</dbReference>
<dbReference type="KEGG" id="amah:DLM_0020"/>
<dbReference type="GO" id="GO:0004252">
    <property type="term" value="F:serine-type endopeptidase activity"/>
    <property type="evidence" value="ECO:0007669"/>
    <property type="project" value="InterPro"/>
</dbReference>
<evidence type="ECO:0000259" key="7">
    <source>
        <dbReference type="PROSITE" id="PS50240"/>
    </source>
</evidence>
<keyword evidence="3 6" id="KW-0732">Signal</keyword>
<dbReference type="InterPro" id="IPR043504">
    <property type="entry name" value="Peptidase_S1_PA_chymotrypsin"/>
</dbReference>
<dbReference type="Pfam" id="PF00089">
    <property type="entry name" value="Trypsin"/>
    <property type="match status" value="1"/>
</dbReference>
<dbReference type="InterPro" id="IPR009003">
    <property type="entry name" value="Peptidase_S1_PA"/>
</dbReference>
<evidence type="ECO:0000256" key="3">
    <source>
        <dbReference type="ARBA" id="ARBA00022729"/>
    </source>
</evidence>
<evidence type="ECO:0000313" key="9">
    <source>
        <dbReference type="Proteomes" id="UP000198290"/>
    </source>
</evidence>
<keyword evidence="2 6" id="KW-0645">Protease</keyword>
<feature type="domain" description="Peptidase S1" evidence="7">
    <location>
        <begin position="29"/>
        <end position="263"/>
    </location>
</feature>
<evidence type="ECO:0000256" key="4">
    <source>
        <dbReference type="ARBA" id="ARBA00022801"/>
    </source>
</evidence>
<gene>
    <name evidence="8" type="ORF">DLM_0020</name>
</gene>
<evidence type="ECO:0000256" key="2">
    <source>
        <dbReference type="ARBA" id="ARBA00022670"/>
    </source>
</evidence>
<proteinExistence type="inferred from homology"/>
<dbReference type="OrthoDB" id="267336at2"/>
<dbReference type="PANTHER" id="PTHR15462:SF8">
    <property type="entry name" value="SERINE PROTEASE"/>
    <property type="match status" value="1"/>
</dbReference>
<dbReference type="PRINTS" id="PR00839">
    <property type="entry name" value="V8PROTEASE"/>
</dbReference>
<dbReference type="InterPro" id="IPR001254">
    <property type="entry name" value="Trypsin_dom"/>
</dbReference>
<feature type="signal peptide" evidence="6">
    <location>
        <begin position="1"/>
        <end position="20"/>
    </location>
</feature>
<keyword evidence="9" id="KW-1185">Reference proteome</keyword>
<evidence type="ECO:0000256" key="1">
    <source>
        <dbReference type="ARBA" id="ARBA00008764"/>
    </source>
</evidence>
<keyword evidence="5 6" id="KW-0720">Serine protease</keyword>
<dbReference type="AlphaFoldDB" id="A0A3G9G6I2"/>
<organism evidence="8 9">
    <name type="scientific">Aquitalea magnusonii</name>
    <dbReference type="NCBI Taxonomy" id="332411"/>
    <lineage>
        <taxon>Bacteria</taxon>
        <taxon>Pseudomonadati</taxon>
        <taxon>Pseudomonadota</taxon>
        <taxon>Betaproteobacteria</taxon>
        <taxon>Neisseriales</taxon>
        <taxon>Chromobacteriaceae</taxon>
        <taxon>Aquitalea</taxon>
    </lineage>
</organism>
<feature type="chain" id="PRO_5017845390" description="Serine protease" evidence="6">
    <location>
        <begin position="21"/>
        <end position="272"/>
    </location>
</feature>
<dbReference type="PROSITE" id="PS50240">
    <property type="entry name" value="TRYPSIN_DOM"/>
    <property type="match status" value="1"/>
</dbReference>
<dbReference type="STRING" id="332411.VI06_10900"/>
<dbReference type="GO" id="GO:0006508">
    <property type="term" value="P:proteolysis"/>
    <property type="evidence" value="ECO:0007669"/>
    <property type="project" value="UniProtKB-KW"/>
</dbReference>
<dbReference type="InterPro" id="IPR018114">
    <property type="entry name" value="TRYPSIN_HIS"/>
</dbReference>
<comment type="similarity">
    <text evidence="1 6">Belongs to the peptidase S1B family.</text>
</comment>
<protein>
    <recommendedName>
        <fullName evidence="6">Serine protease</fullName>
        <ecNumber evidence="6">3.4.21.-</ecNumber>
    </recommendedName>
</protein>
<dbReference type="InterPro" id="IPR008256">
    <property type="entry name" value="Peptidase_S1B"/>
</dbReference>
<keyword evidence="4 6" id="KW-0378">Hydrolase</keyword>
<dbReference type="EMBL" id="AP018823">
    <property type="protein sequence ID" value="BBF83708.1"/>
    <property type="molecule type" value="Genomic_DNA"/>
</dbReference>
<name>A0A3G9G6I2_9NEIS</name>
<evidence type="ECO:0000256" key="5">
    <source>
        <dbReference type="ARBA" id="ARBA00022825"/>
    </source>
</evidence>
<reference evidence="9" key="3">
    <citation type="journal article" date="2017" name="Plant Physiol. Biochem.">
        <title>Differential oxidative and antioxidative response of duckweed Lemna minor toward plant growth promoting/inhibiting bacteria.</title>
        <authorList>
            <person name="Ishizawa H."/>
            <person name="Kuroda M."/>
            <person name="Morikawa M."/>
            <person name="Ike M."/>
        </authorList>
    </citation>
    <scope>NUCLEOTIDE SEQUENCE [LARGE SCALE GENOMIC DNA]</scope>
    <source>
        <strain evidence="9">H3</strain>
    </source>
</reference>
<dbReference type="InterPro" id="IPR050966">
    <property type="entry name" value="Glutamyl_endopeptidase"/>
</dbReference>
<dbReference type="SUPFAM" id="SSF50494">
    <property type="entry name" value="Trypsin-like serine proteases"/>
    <property type="match status" value="1"/>
</dbReference>
<sequence length="272" mass="29751">MMRTVLLCLTLCLLPLLAQAKPNAEQLILFFGKDDRVKTDPDSGLWQAVGQLETKSHLVCTATLVAEDVVVTAGHCFINRHGRFDPAITFTVGLAGKEYSEQSTIRDVQVDKTFLAGLEHRPDGTYIPKKIAGRDFAFVRLSEPLGRSRGVIPVFAGDSQALKQQLHSIGNTITNGGYPLDDLTHLLVHNNCLATGLLADGRLTHRCDTLEGNSGSPILARINGRMTLIGIQSSAPVASRRRKEDNMALSSPVFYQQLQQFIQQGKSKSSKK</sequence>
<reference evidence="8 9" key="2">
    <citation type="journal article" date="2017" name="Genome Announc.">
        <title>Draft genome sequence of Aquitalea magnusonii strain H3, a plant growth-promoting bacterium of duckweed Lemna minor.</title>
        <authorList>
            <person name="Ishizawa H."/>
            <person name="Kuroda M."/>
            <person name="Ike M."/>
        </authorList>
    </citation>
    <scope>NUCLEOTIDE SEQUENCE [LARGE SCALE GENOMIC DNA]</scope>
    <source>
        <strain evidence="8 9">H3</strain>
    </source>
</reference>